<dbReference type="EnsemblPlants" id="AVESA.00010b.r2.7AG1237430.1">
    <property type="protein sequence ID" value="AVESA.00010b.r2.7AG1237430.1.CDS"/>
    <property type="gene ID" value="AVESA.00010b.r2.7AG1237430"/>
</dbReference>
<reference evidence="1" key="1">
    <citation type="submission" date="2021-05" db="EMBL/GenBank/DDBJ databases">
        <authorList>
            <person name="Scholz U."/>
            <person name="Mascher M."/>
            <person name="Fiebig A."/>
        </authorList>
    </citation>
    <scope>NUCLEOTIDE SEQUENCE [LARGE SCALE GENOMIC DNA]</scope>
</reference>
<dbReference type="Proteomes" id="UP001732700">
    <property type="component" value="Chromosome 7A"/>
</dbReference>
<name>A0ACD5ZZ12_AVESA</name>
<organism evidence="1 2">
    <name type="scientific">Avena sativa</name>
    <name type="common">Oat</name>
    <dbReference type="NCBI Taxonomy" id="4498"/>
    <lineage>
        <taxon>Eukaryota</taxon>
        <taxon>Viridiplantae</taxon>
        <taxon>Streptophyta</taxon>
        <taxon>Embryophyta</taxon>
        <taxon>Tracheophyta</taxon>
        <taxon>Spermatophyta</taxon>
        <taxon>Magnoliopsida</taxon>
        <taxon>Liliopsida</taxon>
        <taxon>Poales</taxon>
        <taxon>Poaceae</taxon>
        <taxon>BOP clade</taxon>
        <taxon>Pooideae</taxon>
        <taxon>Poodae</taxon>
        <taxon>Poeae</taxon>
        <taxon>Poeae Chloroplast Group 1 (Aveneae type)</taxon>
        <taxon>Aveninae</taxon>
        <taxon>Avena</taxon>
    </lineage>
</organism>
<protein>
    <submittedName>
        <fullName evidence="1">Uncharacterized protein</fullName>
    </submittedName>
</protein>
<keyword evidence="2" id="KW-1185">Reference proteome</keyword>
<evidence type="ECO:0000313" key="1">
    <source>
        <dbReference type="EnsemblPlants" id="AVESA.00010b.r2.7AG1237430.1.CDS"/>
    </source>
</evidence>
<evidence type="ECO:0000313" key="2">
    <source>
        <dbReference type="Proteomes" id="UP001732700"/>
    </source>
</evidence>
<accession>A0ACD5ZZ12</accession>
<reference evidence="1" key="2">
    <citation type="submission" date="2025-09" db="UniProtKB">
        <authorList>
            <consortium name="EnsemblPlants"/>
        </authorList>
    </citation>
    <scope>IDENTIFICATION</scope>
</reference>
<proteinExistence type="predicted"/>
<sequence length="362" mass="40015">MNLERWRMKSGAAPAGRVPAKTRLGPRSEVHRVGSPTAAVVDADDFQQPRRKNPRRYERRQARQTPPRHRSSSHNLERRRYEQRQNAAPEEGAGLCHRCLQPGHVVRDCTAEVRCRRRLYPGHESWQCDVRRNERGELERSLPLPRTHSGHRDLPPSATAPPPPPPPPKPASAPPATALAPAGARAAPTPAPADSDGRSMAPFQRPAPTPPAPSRHAPAATPPPPPPGPPRVILSRTVEMAEAEDVLRLAMVASITGTRPRVAISAVERLLCSHFKLHPDDFTVHLHHPEDFLLTFHSKTAYDCIAGDHFLNDANFCLSVRPWCKLAHAKLGRMDYHVELELRGIPAHAWHVSTAEHLLGGS</sequence>